<dbReference type="FunFam" id="1.25.40.10:FF:000343">
    <property type="entry name" value="Pentatricopeptide repeat-containing protein At3g58590"/>
    <property type="match status" value="1"/>
</dbReference>
<dbReference type="Gene3D" id="1.25.40.10">
    <property type="entry name" value="Tetratricopeptide repeat domain"/>
    <property type="match status" value="5"/>
</dbReference>
<evidence type="ECO:0000256" key="1">
    <source>
        <dbReference type="ARBA" id="ARBA00022737"/>
    </source>
</evidence>
<protein>
    <recommendedName>
        <fullName evidence="4">Pentatricopeptide repeat-containing protein</fullName>
    </recommendedName>
</protein>
<feature type="repeat" description="PPR" evidence="2">
    <location>
        <begin position="484"/>
        <end position="518"/>
    </location>
</feature>
<dbReference type="FunFam" id="1.25.40.10:FF:000381">
    <property type="entry name" value="Pentatricopeptide repeat-containing protein"/>
    <property type="match status" value="1"/>
</dbReference>
<feature type="repeat" description="PPR" evidence="2">
    <location>
        <begin position="281"/>
        <end position="315"/>
    </location>
</feature>
<dbReference type="Pfam" id="PF01535">
    <property type="entry name" value="PPR"/>
    <property type="match status" value="4"/>
</dbReference>
<sequence>MNPPGLLATKANSSIFVSLLQKCATESSSNGGRQLHALLLVSGINPRPYVYNNLLAMYAKCGYVEDAKKVFDQTPQRTVVTWNAIISAFSTSALHVVTSFELYCSMGEHGVRPNQATFISLLQASILLADHSRLGVIHSQVIKSGCSGDVRIQSSLVGSYGKCGRLEYAQLAFDEITEPDTIAWNSLIVGLLHNNRFRHCLMHFCSMLLTNSKPNEFTYSIVLNACSRSEDRLMGRTVHARIIRTVSFPDTTLLNSLLAMYSNVMDPEAAYLIFTSISSPDLVTWNSMLAAYAQTSDAERAMSLFMNLQHKSREDPDEYTYVAILSASASAPAFIYGMPLHVCAIKRGFERSIYVASTLIDMYFKNDKPLSACKMFDAIEDKDVVVWTAMITGYSSIGYGEKAIEYLCAMQQEGKKADQFVLSSSLSSCADLASQRQGEMIHSLVVKTGYTANMFAAGSLVDMYAKTGCLPAAVTIFSEISEPDLKCWNAMLGGYSYHGKAEDAFRLFDGMLQNGVKPDHVTFISLLSACSHSGLVERGRAYWNYMRGFIGLSPGPKHYACMVSLLSRDGFLKEAEELIERSPPSCNPAEQWRILLSSCITYNDLEMGLKAANQAFLWEPDSIETHVLLSNIYAADGRWDDVSQVRKRIRNLMVEKNPGLSWIEINKESHAFVASDQIHPKIENIQVELQKLKKHMILSDGFTNVD</sequence>
<accession>A0A5K1CJY0</accession>
<dbReference type="EMBL" id="LR721782">
    <property type="protein sequence ID" value="VVW26485.1"/>
    <property type="molecule type" value="Genomic_DNA"/>
</dbReference>
<feature type="repeat" description="PPR" evidence="2">
    <location>
        <begin position="78"/>
        <end position="113"/>
    </location>
</feature>
<gene>
    <name evidence="3" type="ORF">NYM_LOCUS17301</name>
</gene>
<evidence type="ECO:0000313" key="3">
    <source>
        <dbReference type="EMBL" id="VVW26485.1"/>
    </source>
</evidence>
<dbReference type="PANTHER" id="PTHR24015:SF2017">
    <property type="entry name" value="PENTATRICOPEPTIDE REPEAT-CONTAINING PROTEIN"/>
    <property type="match status" value="1"/>
</dbReference>
<feature type="repeat" description="PPR" evidence="2">
    <location>
        <begin position="383"/>
        <end position="417"/>
    </location>
</feature>
<dbReference type="NCBIfam" id="TIGR00756">
    <property type="entry name" value="PPR"/>
    <property type="match status" value="2"/>
</dbReference>
<dbReference type="InterPro" id="IPR011990">
    <property type="entry name" value="TPR-like_helical_dom_sf"/>
</dbReference>
<dbReference type="GO" id="GO:0009451">
    <property type="term" value="P:RNA modification"/>
    <property type="evidence" value="ECO:0007669"/>
    <property type="project" value="InterPro"/>
</dbReference>
<dbReference type="InterPro" id="IPR046848">
    <property type="entry name" value="E_motif"/>
</dbReference>
<proteinExistence type="predicted"/>
<dbReference type="OrthoDB" id="728902at2759"/>
<name>A0A5K1CJY0_9MAGN</name>
<dbReference type="GO" id="GO:0003723">
    <property type="term" value="F:RNA binding"/>
    <property type="evidence" value="ECO:0007669"/>
    <property type="project" value="InterPro"/>
</dbReference>
<dbReference type="AlphaFoldDB" id="A0A5K1CJY0"/>
<dbReference type="OMA" id="DPDLKCW"/>
<dbReference type="InterPro" id="IPR002885">
    <property type="entry name" value="PPR_rpt"/>
</dbReference>
<feature type="repeat" description="PPR" evidence="2">
    <location>
        <begin position="47"/>
        <end position="77"/>
    </location>
</feature>
<evidence type="ECO:0000256" key="2">
    <source>
        <dbReference type="PROSITE-ProRule" id="PRU00708"/>
    </source>
</evidence>
<evidence type="ECO:0008006" key="4">
    <source>
        <dbReference type="Google" id="ProtNLM"/>
    </source>
</evidence>
<reference evidence="3" key="1">
    <citation type="submission" date="2019-09" db="EMBL/GenBank/DDBJ databases">
        <authorList>
            <person name="Zhang L."/>
        </authorList>
    </citation>
    <scope>NUCLEOTIDE SEQUENCE</scope>
</reference>
<dbReference type="PANTHER" id="PTHR24015">
    <property type="entry name" value="OS07G0578800 PROTEIN-RELATED"/>
    <property type="match status" value="1"/>
</dbReference>
<dbReference type="PROSITE" id="PS51375">
    <property type="entry name" value="PPR"/>
    <property type="match status" value="5"/>
</dbReference>
<organism evidence="3">
    <name type="scientific">Nymphaea colorata</name>
    <name type="common">pocket water lily</name>
    <dbReference type="NCBI Taxonomy" id="210225"/>
    <lineage>
        <taxon>Eukaryota</taxon>
        <taxon>Viridiplantae</taxon>
        <taxon>Streptophyta</taxon>
        <taxon>Embryophyta</taxon>
        <taxon>Tracheophyta</taxon>
        <taxon>Spermatophyta</taxon>
        <taxon>Magnoliopsida</taxon>
        <taxon>Nymphaeales</taxon>
        <taxon>Nymphaeaceae</taxon>
        <taxon>Nymphaea</taxon>
    </lineage>
</organism>
<keyword evidence="1" id="KW-0677">Repeat</keyword>
<dbReference type="Pfam" id="PF13041">
    <property type="entry name" value="PPR_2"/>
    <property type="match status" value="3"/>
</dbReference>
<dbReference type="InterPro" id="IPR046960">
    <property type="entry name" value="PPR_At4g14850-like_plant"/>
</dbReference>
<dbReference type="FunFam" id="1.25.40.10:FF:000090">
    <property type="entry name" value="Pentatricopeptide repeat-containing protein, chloroplastic"/>
    <property type="match status" value="1"/>
</dbReference>
<dbReference type="Gramene" id="NC4G0030550.1">
    <property type="protein sequence ID" value="NC4G0030550.1:cds"/>
    <property type="gene ID" value="NC4G0030550"/>
</dbReference>
<dbReference type="Pfam" id="PF20431">
    <property type="entry name" value="E_motif"/>
    <property type="match status" value="1"/>
</dbReference>